<reference evidence="3" key="1">
    <citation type="journal article" date="2020" name="bioRxiv">
        <title>Comparative genomics of Chlamydomonas.</title>
        <authorList>
            <person name="Craig R.J."/>
            <person name="Hasan A.R."/>
            <person name="Ness R.W."/>
            <person name="Keightley P.D."/>
        </authorList>
    </citation>
    <scope>NUCLEOTIDE SEQUENCE</scope>
    <source>
        <strain evidence="3">CCAP 11/70</strain>
    </source>
</reference>
<keyword evidence="2" id="KW-0808">Transferase</keyword>
<evidence type="ECO:0000313" key="3">
    <source>
        <dbReference type="EMBL" id="KAG2493467.1"/>
    </source>
</evidence>
<evidence type="ECO:0000313" key="4">
    <source>
        <dbReference type="Proteomes" id="UP000612055"/>
    </source>
</evidence>
<dbReference type="Pfam" id="PF04989">
    <property type="entry name" value="RMNT_CmcI"/>
    <property type="match status" value="1"/>
</dbReference>
<dbReference type="PANTHER" id="PTHR40048:SF1">
    <property type="entry name" value="RHAMNOSYL O-METHYLTRANSFERASE"/>
    <property type="match status" value="1"/>
</dbReference>
<dbReference type="Gene3D" id="3.40.50.150">
    <property type="entry name" value="Vaccinia Virus protein VP39"/>
    <property type="match status" value="1"/>
</dbReference>
<dbReference type="GO" id="GO:0005886">
    <property type="term" value="C:plasma membrane"/>
    <property type="evidence" value="ECO:0007669"/>
    <property type="project" value="TreeGrafter"/>
</dbReference>
<comment type="caution">
    <text evidence="3">The sequence shown here is derived from an EMBL/GenBank/DDBJ whole genome shotgun (WGS) entry which is preliminary data.</text>
</comment>
<evidence type="ECO:0000256" key="2">
    <source>
        <dbReference type="ARBA" id="ARBA00022679"/>
    </source>
</evidence>
<dbReference type="GO" id="GO:0032259">
    <property type="term" value="P:methylation"/>
    <property type="evidence" value="ECO:0007669"/>
    <property type="project" value="UniProtKB-KW"/>
</dbReference>
<keyword evidence="1" id="KW-0489">Methyltransferase</keyword>
<name>A0A836BZ08_9CHLO</name>
<evidence type="ECO:0000256" key="1">
    <source>
        <dbReference type="ARBA" id="ARBA00022603"/>
    </source>
</evidence>
<accession>A0A836BZ08</accession>
<dbReference type="OrthoDB" id="186626at2759"/>
<dbReference type="GO" id="GO:0008168">
    <property type="term" value="F:methyltransferase activity"/>
    <property type="evidence" value="ECO:0007669"/>
    <property type="project" value="UniProtKB-KW"/>
</dbReference>
<sequence length="427" mass="46783">MEPGSARNTTVDALQAMLLQDLMAALGGSQGMTASGLNGDSTVLDTINVPHGTDHSKAMAMLLQDPGYGSFIRRLTMVLLRYSITKQGDEATGVTFQLACADERVEGMLAGKLTGPLKPGDACTNESVAINAYGVFSAPAMSVNDIMGHVLRAAGWCSVHPRYQPYGRWLKRNRFTRQRQEAVSSDGISRFQFDNTHKDRVVFLFDILYERQEAFKRQWWLGSVVQQNPFDMYVIQDIIYQVKPDLIIETGTANGGGALMWASGLELLSAMGQGRAGARVITIDVTAPHLAQWSGKWTAERPISDPTKSPLWAKYVTFVHGSTLDKAIVDQVQAAVSKAQAVLVLLDSNHAEHHVLDECKAYCKFVTPGSYCVVQDTKLSRYNADNGPAPAINTYMKGAGAALFTVDRAREPFYTQHPGGYLKRKEA</sequence>
<dbReference type="EMBL" id="JAEHOE010000037">
    <property type="protein sequence ID" value="KAG2493467.1"/>
    <property type="molecule type" value="Genomic_DNA"/>
</dbReference>
<gene>
    <name evidence="3" type="ORF">HYH03_008284</name>
</gene>
<dbReference type="AlphaFoldDB" id="A0A836BZ08"/>
<dbReference type="InterPro" id="IPR029063">
    <property type="entry name" value="SAM-dependent_MTases_sf"/>
</dbReference>
<organism evidence="3 4">
    <name type="scientific">Edaphochlamys debaryana</name>
    <dbReference type="NCBI Taxonomy" id="47281"/>
    <lineage>
        <taxon>Eukaryota</taxon>
        <taxon>Viridiplantae</taxon>
        <taxon>Chlorophyta</taxon>
        <taxon>core chlorophytes</taxon>
        <taxon>Chlorophyceae</taxon>
        <taxon>CS clade</taxon>
        <taxon>Chlamydomonadales</taxon>
        <taxon>Chlamydomonadales incertae sedis</taxon>
        <taxon>Edaphochlamys</taxon>
    </lineage>
</organism>
<dbReference type="SUPFAM" id="SSF53335">
    <property type="entry name" value="S-adenosyl-L-methionine-dependent methyltransferases"/>
    <property type="match status" value="1"/>
</dbReference>
<keyword evidence="4" id="KW-1185">Reference proteome</keyword>
<proteinExistence type="predicted"/>
<dbReference type="Proteomes" id="UP000612055">
    <property type="component" value="Unassembled WGS sequence"/>
</dbReference>
<protein>
    <recommendedName>
        <fullName evidence="5">Rhamnosyl O-methyltransferase</fullName>
    </recommendedName>
</protein>
<dbReference type="PANTHER" id="PTHR40048">
    <property type="entry name" value="RHAMNOSYL O-METHYLTRANSFERASE"/>
    <property type="match status" value="1"/>
</dbReference>
<dbReference type="GO" id="GO:0008610">
    <property type="term" value="P:lipid biosynthetic process"/>
    <property type="evidence" value="ECO:0007669"/>
    <property type="project" value="InterPro"/>
</dbReference>
<evidence type="ECO:0008006" key="5">
    <source>
        <dbReference type="Google" id="ProtNLM"/>
    </source>
</evidence>
<dbReference type="InterPro" id="IPR007072">
    <property type="entry name" value="RNMT_CmcI"/>
</dbReference>